<feature type="transmembrane region" description="Helical" evidence="1">
    <location>
        <begin position="93"/>
        <end position="114"/>
    </location>
</feature>
<accession>A0A8J8T000</accession>
<dbReference type="Proteomes" id="UP000785679">
    <property type="component" value="Unassembled WGS sequence"/>
</dbReference>
<dbReference type="OrthoDB" id="313520at2759"/>
<name>A0A8J8T000_HALGN</name>
<keyword evidence="1" id="KW-1133">Transmembrane helix</keyword>
<proteinExistence type="predicted"/>
<keyword evidence="1" id="KW-0812">Transmembrane</keyword>
<feature type="transmembrane region" description="Helical" evidence="1">
    <location>
        <begin position="52"/>
        <end position="73"/>
    </location>
</feature>
<reference evidence="2" key="1">
    <citation type="submission" date="2019-06" db="EMBL/GenBank/DDBJ databases">
        <authorList>
            <person name="Zheng W."/>
        </authorList>
    </citation>
    <scope>NUCLEOTIDE SEQUENCE</scope>
    <source>
        <strain evidence="2">QDHG01</strain>
    </source>
</reference>
<evidence type="ECO:0000313" key="2">
    <source>
        <dbReference type="EMBL" id="TNV76506.1"/>
    </source>
</evidence>
<comment type="caution">
    <text evidence="2">The sequence shown here is derived from an EMBL/GenBank/DDBJ whole genome shotgun (WGS) entry which is preliminary data.</text>
</comment>
<dbReference type="EMBL" id="RRYP01013447">
    <property type="protein sequence ID" value="TNV76506.1"/>
    <property type="molecule type" value="Genomic_DNA"/>
</dbReference>
<evidence type="ECO:0000256" key="1">
    <source>
        <dbReference type="SAM" id="Phobius"/>
    </source>
</evidence>
<keyword evidence="1" id="KW-0472">Membrane</keyword>
<evidence type="ECO:0000313" key="3">
    <source>
        <dbReference type="Proteomes" id="UP000785679"/>
    </source>
</evidence>
<sequence length="235" mass="28101">MARRRANNGQPRRRPSEEELERFKKIDDYRHIKGYDISENNSTRLKFRKIPYPFWIIGGLFWLGAIFCLYLIYEYGEENGHGLFVIREWKHLVSYTIIIFMIVLGYLFIINGYVRTTVFDKRSGTIQISKHPIQFYLSCCRNKEYSKIKIYPMEEISNIRAAMRGIHKGNVNTIHYKIVIDFENLPPLSIQETHSIMRIKRQLLLILKFLGVYLKDQKEHDQLKIHDERTILKDE</sequence>
<gene>
    <name evidence="2" type="ORF">FGO68_gene13562</name>
</gene>
<keyword evidence="3" id="KW-1185">Reference proteome</keyword>
<dbReference type="AlphaFoldDB" id="A0A8J8T000"/>
<protein>
    <submittedName>
        <fullName evidence="2">Uncharacterized protein</fullName>
    </submittedName>
</protein>
<organism evidence="2 3">
    <name type="scientific">Halteria grandinella</name>
    <dbReference type="NCBI Taxonomy" id="5974"/>
    <lineage>
        <taxon>Eukaryota</taxon>
        <taxon>Sar</taxon>
        <taxon>Alveolata</taxon>
        <taxon>Ciliophora</taxon>
        <taxon>Intramacronucleata</taxon>
        <taxon>Spirotrichea</taxon>
        <taxon>Stichotrichia</taxon>
        <taxon>Sporadotrichida</taxon>
        <taxon>Halteriidae</taxon>
        <taxon>Halteria</taxon>
    </lineage>
</organism>